<accession>A0A0R2XIZ4</accession>
<dbReference type="Proteomes" id="UP000051220">
    <property type="component" value="Unassembled WGS sequence"/>
</dbReference>
<dbReference type="AlphaFoldDB" id="A0A0R2XIZ4"/>
<dbReference type="PANTHER" id="PTHR38589">
    <property type="entry name" value="BLR0621 PROTEIN"/>
    <property type="match status" value="1"/>
</dbReference>
<comment type="caution">
    <text evidence="2">The sequence shown here is derived from an EMBL/GenBank/DDBJ whole genome shotgun (WGS) entry which is preliminary data.</text>
</comment>
<protein>
    <recommendedName>
        <fullName evidence="4">YkuD domain-containing protein</fullName>
    </recommendedName>
</protein>
<evidence type="ECO:0000313" key="3">
    <source>
        <dbReference type="Proteomes" id="UP000051220"/>
    </source>
</evidence>
<organism evidence="2 3">
    <name type="scientific">Verrucomicrobia subdivision 6 bacterium BACL9 MAG-120924-bin69</name>
    <dbReference type="NCBI Taxonomy" id="1655635"/>
    <lineage>
        <taxon>Bacteria</taxon>
        <taxon>Pseudomonadati</taxon>
        <taxon>Verrucomicrobiota</taxon>
        <taxon>Verrucomicrobiia</taxon>
        <taxon>Verrucomicrobiales</taxon>
        <taxon>Verrucomicrobia subdivision 6</taxon>
    </lineage>
</organism>
<reference evidence="2 3" key="1">
    <citation type="submission" date="2015-10" db="EMBL/GenBank/DDBJ databases">
        <title>Metagenome-Assembled Genomes uncover a global brackish microbiome.</title>
        <authorList>
            <person name="Hugerth L.W."/>
            <person name="Larsson J."/>
            <person name="Alneberg J."/>
            <person name="Lindh M.V."/>
            <person name="Legrand C."/>
            <person name="Pinhassi J."/>
            <person name="Andersson A.F."/>
        </authorList>
    </citation>
    <scope>NUCLEOTIDE SEQUENCE [LARGE SCALE GENOMIC DNA]</scope>
    <source>
        <strain evidence="2">BACL9 MAG-120924-bin69</strain>
    </source>
</reference>
<feature type="chain" id="PRO_5006427928" description="YkuD domain-containing protein" evidence="1">
    <location>
        <begin position="19"/>
        <end position="244"/>
    </location>
</feature>
<feature type="signal peptide" evidence="1">
    <location>
        <begin position="1"/>
        <end position="18"/>
    </location>
</feature>
<evidence type="ECO:0008006" key="4">
    <source>
        <dbReference type="Google" id="ProtNLM"/>
    </source>
</evidence>
<sequence length="244" mass="27268">MISRLLALPAFFSLPLLASPNPVPDSCRALLIAQTDSWSSSHAPLRLFHRTSPSAPWVQVGSNYVVHLGRKGLAWGRGLHPPQSGPQKKEGDKKSPAGLFQLGNILYGYAARSPIPGWRYRQVTDRDLWIEDSSSPLYNRHLILSAHEPFPKSELYHLMRQADPAHELKLFIRHNAPPDVQAGSGSAIFFHLCRGQDSVTTGCSSMEEASFHALLQSFQPKDNPVYVLLPRDDYSRLKVSWKLP</sequence>
<evidence type="ECO:0000313" key="2">
    <source>
        <dbReference type="EMBL" id="KRP34177.1"/>
    </source>
</evidence>
<gene>
    <name evidence="2" type="ORF">ABS33_01735</name>
</gene>
<proteinExistence type="predicted"/>
<dbReference type="EMBL" id="LIDN01000034">
    <property type="protein sequence ID" value="KRP34177.1"/>
    <property type="molecule type" value="Genomic_DNA"/>
</dbReference>
<name>A0A0R2XIZ4_9BACT</name>
<evidence type="ECO:0000256" key="1">
    <source>
        <dbReference type="SAM" id="SignalP"/>
    </source>
</evidence>
<dbReference type="PANTHER" id="PTHR38589:SF1">
    <property type="entry name" value="BLR0621 PROTEIN"/>
    <property type="match status" value="1"/>
</dbReference>
<keyword evidence="1" id="KW-0732">Signal</keyword>